<dbReference type="RefSeq" id="WP_046591677.1">
    <property type="nucleotide sequence ID" value="NZ_LAVA02000044.1"/>
</dbReference>
<gene>
    <name evidence="2" type="ORF">WN71_020025</name>
</gene>
<reference evidence="2" key="1">
    <citation type="submission" date="2016-10" db="EMBL/GenBank/DDBJ databases">
        <title>Genome sequence of Streptomyces mangrovisoli MUSC 149.</title>
        <authorList>
            <person name="Lee L.-H."/>
            <person name="Ser H.-L."/>
        </authorList>
    </citation>
    <scope>NUCLEOTIDE SEQUENCE [LARGE SCALE GENOMIC DNA]</scope>
    <source>
        <strain evidence="2">MUSC 149</strain>
    </source>
</reference>
<evidence type="ECO:0000259" key="1">
    <source>
        <dbReference type="Pfam" id="PF10592"/>
    </source>
</evidence>
<comment type="caution">
    <text evidence="2">The sequence shown here is derived from an EMBL/GenBank/DDBJ whole genome shotgun (WGS) entry which is preliminary data.</text>
</comment>
<dbReference type="EMBL" id="LAVA02000044">
    <property type="protein sequence ID" value="OIJ66171.1"/>
    <property type="molecule type" value="Genomic_DNA"/>
</dbReference>
<feature type="domain" description="Abortive phage infection protein C-terminal" evidence="1">
    <location>
        <begin position="250"/>
        <end position="406"/>
    </location>
</feature>
<keyword evidence="3" id="KW-1185">Reference proteome</keyword>
<dbReference type="Proteomes" id="UP000034196">
    <property type="component" value="Unassembled WGS sequence"/>
</dbReference>
<name>A0A1J4NUZ9_9ACTN</name>
<accession>A0A1J4NUZ9</accession>
<evidence type="ECO:0000313" key="2">
    <source>
        <dbReference type="EMBL" id="OIJ66171.1"/>
    </source>
</evidence>
<organism evidence="2 3">
    <name type="scientific">Streptomyces mangrovisoli</name>
    <dbReference type="NCBI Taxonomy" id="1428628"/>
    <lineage>
        <taxon>Bacteria</taxon>
        <taxon>Bacillati</taxon>
        <taxon>Actinomycetota</taxon>
        <taxon>Actinomycetes</taxon>
        <taxon>Kitasatosporales</taxon>
        <taxon>Streptomycetaceae</taxon>
        <taxon>Streptomyces</taxon>
    </lineage>
</organism>
<protein>
    <submittedName>
        <fullName evidence="2">Abortive phage infection protein</fullName>
    </submittedName>
</protein>
<proteinExistence type="predicted"/>
<evidence type="ECO:0000313" key="3">
    <source>
        <dbReference type="Proteomes" id="UP000034196"/>
    </source>
</evidence>
<dbReference type="InterPro" id="IPR018891">
    <property type="entry name" value="AIPR_C"/>
</dbReference>
<sequence length="719" mass="78157">MNATPQQSAAPVPAPVRQTERAFDTTYPGLIDVSDFGNRPPEQTQPAFRSRALAAHAVRIMTDWTPEQAADCVIDGGQDQGIDAIAIDEANAHIYLVQAKWSPDGTAKADETAVHKLFAGLTLIDSGEAAQFNPRGQILAKRAHDLIGEKSTRITQVIALMGTKPPSPGVLQVIKNGENEFNSHGEYVDHHFLHAPDIHGLVLRDQQSDPVTLTATLHPWFSVPSPYLSYEGVVQAEEVATWAEHGNELFVRNIRNPLGLTPINKELLDTLTGEPSHFWYFNNGVTVLCDSLEAVPGSQKFPERHPVRLTAKGASVVNGAQTVRSVIDAAQQSEEAGLAQVTVRFIVTGGDTEFANRTTQATNRQNHITERDRIALDPVQAVLIAEFRAELGLVYSVRRSELEPQDDEGCSVVEAACALACAHTGSRFAARLVASGSTDVLWERGSSGIYDPLFRSVPSVYAIWNAVNVLRAVRTALRTEREQYAGRAAAVIDDGTFLITHLVFRQLLDQDAGMGEPDQSLAWAAEAKQQVPGLVKRAVPALVRALDEVGARSSLQRVCADPGQAADLVTAALTVLDGGGGEDAAAQYRRQEDKPRKTRRPNAVHVIVDRGALDEGAPLHLALYLQPEKEALAAWLDANPRRALAKWTNTNRARPIVWAADGNTYSPSGLIARMWELADWEGRPVSNQGTARWATQDGETLAILARRLLDGLEGEKDSE</sequence>
<dbReference type="Pfam" id="PF10592">
    <property type="entry name" value="AIPR"/>
    <property type="match status" value="1"/>
</dbReference>
<dbReference type="AlphaFoldDB" id="A0A1J4NUZ9"/>
<dbReference type="OrthoDB" id="9806213at2"/>
<dbReference type="STRING" id="1428628.WN71_020025"/>